<dbReference type="AlphaFoldDB" id="A0A177G9X9"/>
<evidence type="ECO:0000313" key="2">
    <source>
        <dbReference type="Proteomes" id="UP000077349"/>
    </source>
</evidence>
<protein>
    <submittedName>
        <fullName evidence="1">Uncharacterized protein</fullName>
    </submittedName>
</protein>
<name>A0A177G9X9_9PROT</name>
<dbReference type="Proteomes" id="UP000077349">
    <property type="component" value="Unassembled WGS sequence"/>
</dbReference>
<sequence length="98" mass="11121">MGHSLDGVRVFLFRYVKGNDVLFRDGLMAGVKTVLIRMDLQNGVPPRLAIWSAYKAFRNFQKPGQIFNTLHITRQPHHALAVAGEQIVQPRLHLEKAC</sequence>
<evidence type="ECO:0000313" key="1">
    <source>
        <dbReference type="EMBL" id="OAG77088.1"/>
    </source>
</evidence>
<dbReference type="EMBL" id="LVHD01000017">
    <property type="protein sequence ID" value="OAG77088.1"/>
    <property type="molecule type" value="Genomic_DNA"/>
</dbReference>
<organism evidence="1 2">
    <name type="scientific">Acetobacter malorum</name>
    <dbReference type="NCBI Taxonomy" id="178901"/>
    <lineage>
        <taxon>Bacteria</taxon>
        <taxon>Pseudomonadati</taxon>
        <taxon>Pseudomonadota</taxon>
        <taxon>Alphaproteobacteria</taxon>
        <taxon>Acetobacterales</taxon>
        <taxon>Acetobacteraceae</taxon>
        <taxon>Acetobacter</taxon>
    </lineage>
</organism>
<accession>A0A177G9X9</accession>
<gene>
    <name evidence="1" type="ORF">Amal_01626</name>
</gene>
<reference evidence="1 2" key="1">
    <citation type="submission" date="2016-03" db="EMBL/GenBank/DDBJ databases">
        <title>Draft genome sequence of Acetobacter malorum CECT 7742, a strain isolated from strawberry vinegar.</title>
        <authorList>
            <person name="Sainz F."/>
            <person name="Mas A."/>
            <person name="Torija M.J."/>
        </authorList>
    </citation>
    <scope>NUCLEOTIDE SEQUENCE [LARGE SCALE GENOMIC DNA]</scope>
    <source>
        <strain evidence="1 2">CECT 7742</strain>
    </source>
</reference>
<comment type="caution">
    <text evidence="1">The sequence shown here is derived from an EMBL/GenBank/DDBJ whole genome shotgun (WGS) entry which is preliminary data.</text>
</comment>
<proteinExistence type="predicted"/>